<evidence type="ECO:0000313" key="2">
    <source>
        <dbReference type="EMBL" id="CAG6546442.1"/>
    </source>
</evidence>
<dbReference type="AlphaFoldDB" id="A0A8D8MZB2"/>
<protein>
    <submittedName>
        <fullName evidence="2">(northern house mosquito) hypothetical protein</fullName>
    </submittedName>
</protein>
<keyword evidence="1" id="KW-0472">Membrane</keyword>
<keyword evidence="1" id="KW-1133">Transmembrane helix</keyword>
<accession>A0A8D8MZB2</accession>
<sequence>MHRSREHQLIPSARLRDPSVINERERDGCGLCSNFALVRAGRQAATTTVHGLLLPHTLRIASLALFDVVCLCLLVVRLYTPSPPLCVVCLFLGFLLYSARFAWIGYCNLGYFAISWHTKFSAESRPHYF</sequence>
<organism evidence="2">
    <name type="scientific">Culex pipiens</name>
    <name type="common">House mosquito</name>
    <dbReference type="NCBI Taxonomy" id="7175"/>
    <lineage>
        <taxon>Eukaryota</taxon>
        <taxon>Metazoa</taxon>
        <taxon>Ecdysozoa</taxon>
        <taxon>Arthropoda</taxon>
        <taxon>Hexapoda</taxon>
        <taxon>Insecta</taxon>
        <taxon>Pterygota</taxon>
        <taxon>Neoptera</taxon>
        <taxon>Endopterygota</taxon>
        <taxon>Diptera</taxon>
        <taxon>Nematocera</taxon>
        <taxon>Culicoidea</taxon>
        <taxon>Culicidae</taxon>
        <taxon>Culicinae</taxon>
        <taxon>Culicini</taxon>
        <taxon>Culex</taxon>
        <taxon>Culex</taxon>
    </lineage>
</organism>
<dbReference type="EMBL" id="HBUE01341419">
    <property type="protein sequence ID" value="CAG6598618.1"/>
    <property type="molecule type" value="Transcribed_RNA"/>
</dbReference>
<proteinExistence type="predicted"/>
<reference evidence="2" key="1">
    <citation type="submission" date="2021-05" db="EMBL/GenBank/DDBJ databases">
        <authorList>
            <person name="Alioto T."/>
            <person name="Alioto T."/>
            <person name="Gomez Garrido J."/>
        </authorList>
    </citation>
    <scope>NUCLEOTIDE SEQUENCE</scope>
</reference>
<dbReference type="EMBL" id="HBUE01234531">
    <property type="protein sequence ID" value="CAG6546443.1"/>
    <property type="molecule type" value="Transcribed_RNA"/>
</dbReference>
<dbReference type="EMBL" id="HBUE01234530">
    <property type="protein sequence ID" value="CAG6546442.1"/>
    <property type="molecule type" value="Transcribed_RNA"/>
</dbReference>
<keyword evidence="1" id="KW-0812">Transmembrane</keyword>
<dbReference type="EMBL" id="HBUE01341418">
    <property type="protein sequence ID" value="CAG6598617.1"/>
    <property type="molecule type" value="Transcribed_RNA"/>
</dbReference>
<feature type="transmembrane region" description="Helical" evidence="1">
    <location>
        <begin position="60"/>
        <end position="79"/>
    </location>
</feature>
<feature type="transmembrane region" description="Helical" evidence="1">
    <location>
        <begin position="85"/>
        <end position="109"/>
    </location>
</feature>
<name>A0A8D8MZB2_CULPI</name>
<evidence type="ECO:0000256" key="1">
    <source>
        <dbReference type="SAM" id="Phobius"/>
    </source>
</evidence>